<evidence type="ECO:0000259" key="2">
    <source>
        <dbReference type="PROSITE" id="PS50943"/>
    </source>
</evidence>
<gene>
    <name evidence="3" type="ORF">HH214_10070</name>
    <name evidence="4" type="ORF">HH214_10410</name>
</gene>
<accession>A0A7L5E6T4</accession>
<dbReference type="KEGG" id="mrob:HH214_10410"/>
<protein>
    <submittedName>
        <fullName evidence="3">Transcriptional regulator</fullName>
    </submittedName>
</protein>
<proteinExistence type="predicted"/>
<dbReference type="EMBL" id="CP051682">
    <property type="protein sequence ID" value="QJD98374.1"/>
    <property type="molecule type" value="Genomic_DNA"/>
</dbReference>
<keyword evidence="5" id="KW-1185">Reference proteome</keyword>
<dbReference type="AlphaFoldDB" id="A0A7L5E6T4"/>
<dbReference type="InterPro" id="IPR010982">
    <property type="entry name" value="Lambda_DNA-bd_dom_sf"/>
</dbReference>
<dbReference type="PROSITE" id="PS50943">
    <property type="entry name" value="HTH_CROC1"/>
    <property type="match status" value="1"/>
</dbReference>
<evidence type="ECO:0000256" key="1">
    <source>
        <dbReference type="ARBA" id="ARBA00023125"/>
    </source>
</evidence>
<dbReference type="SUPFAM" id="SSF47413">
    <property type="entry name" value="lambda repressor-like DNA-binding domains"/>
    <property type="match status" value="2"/>
</dbReference>
<sequence length="144" mass="16520">MDSKLLQKDVAKILGVTEDCITNWEKNRSIPQIQFFPNIIQFLGYLPYSFDLTTLSGKLKAYRHVKGISQKKLGTMLNVDGATICSWEQGESQPYQRTLQKINTLFKKFSGASFSMDRSNLVIYFAILGALTRRFRRRRISGLC</sequence>
<reference evidence="3 5" key="1">
    <citation type="submission" date="2020-04" db="EMBL/GenBank/DDBJ databases">
        <title>Genome sequencing of novel species.</title>
        <authorList>
            <person name="Heo J."/>
            <person name="Kim S.-J."/>
            <person name="Kim J.-S."/>
            <person name="Hong S.-B."/>
            <person name="Kwon S.-W."/>
        </authorList>
    </citation>
    <scope>NUCLEOTIDE SEQUENCE [LARGE SCALE GENOMIC DNA]</scope>
    <source>
        <strain evidence="3 5">F39-2</strain>
    </source>
</reference>
<dbReference type="Proteomes" id="UP000503278">
    <property type="component" value="Chromosome"/>
</dbReference>
<name>A0A7L5E6T4_9SPHI</name>
<dbReference type="CDD" id="cd00093">
    <property type="entry name" value="HTH_XRE"/>
    <property type="match status" value="2"/>
</dbReference>
<organism evidence="3 5">
    <name type="scientific">Mucilaginibacter robiniae</name>
    <dbReference type="NCBI Taxonomy" id="2728022"/>
    <lineage>
        <taxon>Bacteria</taxon>
        <taxon>Pseudomonadati</taxon>
        <taxon>Bacteroidota</taxon>
        <taxon>Sphingobacteriia</taxon>
        <taxon>Sphingobacteriales</taxon>
        <taxon>Sphingobacteriaceae</taxon>
        <taxon>Mucilaginibacter</taxon>
    </lineage>
</organism>
<dbReference type="KEGG" id="mrob:HH214_10070"/>
<dbReference type="Gene3D" id="1.10.260.40">
    <property type="entry name" value="lambda repressor-like DNA-binding domains"/>
    <property type="match status" value="2"/>
</dbReference>
<evidence type="ECO:0000313" key="5">
    <source>
        <dbReference type="Proteomes" id="UP000503278"/>
    </source>
</evidence>
<dbReference type="PANTHER" id="PTHR46558:SF4">
    <property type="entry name" value="DNA-BIDING PHAGE PROTEIN"/>
    <property type="match status" value="1"/>
</dbReference>
<dbReference type="PANTHER" id="PTHR46558">
    <property type="entry name" value="TRACRIPTIONAL REGULATORY PROTEIN-RELATED-RELATED"/>
    <property type="match status" value="1"/>
</dbReference>
<evidence type="ECO:0000313" key="4">
    <source>
        <dbReference type="EMBL" id="QJD98374.1"/>
    </source>
</evidence>
<feature type="domain" description="HTH cro/C1-type" evidence="2">
    <location>
        <begin position="59"/>
        <end position="114"/>
    </location>
</feature>
<dbReference type="GO" id="GO:0003677">
    <property type="term" value="F:DNA binding"/>
    <property type="evidence" value="ECO:0007669"/>
    <property type="project" value="UniProtKB-KW"/>
</dbReference>
<keyword evidence="1" id="KW-0238">DNA-binding</keyword>
<dbReference type="InterPro" id="IPR001387">
    <property type="entry name" value="Cro/C1-type_HTH"/>
</dbReference>
<evidence type="ECO:0000313" key="3">
    <source>
        <dbReference type="EMBL" id="QJD98368.1"/>
    </source>
</evidence>
<dbReference type="EMBL" id="CP051682">
    <property type="protein sequence ID" value="QJD98368.1"/>
    <property type="molecule type" value="Genomic_DNA"/>
</dbReference>